<sequence length="181" mass="19403">MNINDLLFDKNNTDAISEFANNFGVNESEAKDAISSLADSLSRGLGANTQEVKGLDSLMEALEKGNHSRYLDDPSLLGKKETTQEGNDILGHIFGDKDVSRHVAKRSSKETGLGSSLLKKMLPVVATMVMASLGKKMLGGSKTAPSRQESSGFLTNLLDADKDGSMIDDVLGMAFKAFMAR</sequence>
<dbReference type="RefSeq" id="WP_165874629.1">
    <property type="nucleotide sequence ID" value="NZ_BAAAFU010000008.1"/>
</dbReference>
<comment type="caution">
    <text evidence="1">The sequence shown here is derived from an EMBL/GenBank/DDBJ whole genome shotgun (WGS) entry which is preliminary data.</text>
</comment>
<reference evidence="1 2" key="1">
    <citation type="submission" date="2019-03" db="EMBL/GenBank/DDBJ databases">
        <title>Genomic Encyclopedia of Type Strains, Phase IV (KMG-IV): sequencing the most valuable type-strain genomes for metagenomic binning, comparative biology and taxonomic classification.</title>
        <authorList>
            <person name="Goeker M."/>
        </authorList>
    </citation>
    <scope>NUCLEOTIDE SEQUENCE [LARGE SCALE GENOMIC DNA]</scope>
    <source>
        <strain evidence="1 2">DSM 24830</strain>
    </source>
</reference>
<dbReference type="Pfam" id="PF06078">
    <property type="entry name" value="DUF937"/>
    <property type="match status" value="1"/>
</dbReference>
<evidence type="ECO:0000313" key="2">
    <source>
        <dbReference type="Proteomes" id="UP000294887"/>
    </source>
</evidence>
<protein>
    <submittedName>
        <fullName evidence="1">Uncharacterized protein DUF937</fullName>
    </submittedName>
</protein>
<gene>
    <name evidence="1" type="ORF">EV695_1159</name>
</gene>
<evidence type="ECO:0000313" key="1">
    <source>
        <dbReference type="EMBL" id="TCJ89296.1"/>
    </source>
</evidence>
<keyword evidence="2" id="KW-1185">Reference proteome</keyword>
<dbReference type="AlphaFoldDB" id="A0A4R1F4R0"/>
<proteinExistence type="predicted"/>
<accession>A0A4R1F4R0</accession>
<dbReference type="InterPro" id="IPR009282">
    <property type="entry name" value="DUF937"/>
</dbReference>
<dbReference type="EMBL" id="SMFQ01000002">
    <property type="protein sequence ID" value="TCJ89296.1"/>
    <property type="molecule type" value="Genomic_DNA"/>
</dbReference>
<dbReference type="Proteomes" id="UP000294887">
    <property type="component" value="Unassembled WGS sequence"/>
</dbReference>
<organism evidence="1 2">
    <name type="scientific">Cocleimonas flava</name>
    <dbReference type="NCBI Taxonomy" id="634765"/>
    <lineage>
        <taxon>Bacteria</taxon>
        <taxon>Pseudomonadati</taxon>
        <taxon>Pseudomonadota</taxon>
        <taxon>Gammaproteobacteria</taxon>
        <taxon>Thiotrichales</taxon>
        <taxon>Thiotrichaceae</taxon>
        <taxon>Cocleimonas</taxon>
    </lineage>
</organism>
<name>A0A4R1F4R0_9GAMM</name>